<dbReference type="Gene3D" id="2.120.10.80">
    <property type="entry name" value="Kelch-type beta propeller"/>
    <property type="match status" value="1"/>
</dbReference>
<dbReference type="PANTHER" id="PTHR24412:SF172">
    <property type="entry name" value="KELCH-LIKE PROTEIN 10"/>
    <property type="match status" value="1"/>
</dbReference>
<accession>A0A3B1JMK6</accession>
<dbReference type="OrthoDB" id="191037at2759"/>
<dbReference type="Proteomes" id="UP000018467">
    <property type="component" value="Unassembled WGS sequence"/>
</dbReference>
<dbReference type="InterPro" id="IPR015915">
    <property type="entry name" value="Kelch-typ_b-propeller"/>
</dbReference>
<dbReference type="SMART" id="SM00875">
    <property type="entry name" value="BACK"/>
    <property type="match status" value="1"/>
</dbReference>
<dbReference type="Pfam" id="PF00651">
    <property type="entry name" value="BTB"/>
    <property type="match status" value="1"/>
</dbReference>
<dbReference type="InterPro" id="IPR006652">
    <property type="entry name" value="Kelch_1"/>
</dbReference>
<keyword evidence="2" id="KW-0677">Repeat</keyword>
<evidence type="ECO:0000256" key="1">
    <source>
        <dbReference type="ARBA" id="ARBA00022441"/>
    </source>
</evidence>
<keyword evidence="5" id="KW-1185">Reference proteome</keyword>
<dbReference type="Pfam" id="PF07707">
    <property type="entry name" value="BACK"/>
    <property type="match status" value="1"/>
</dbReference>
<dbReference type="GeneTree" id="ENSGT00940000154664"/>
<dbReference type="InterPro" id="IPR011333">
    <property type="entry name" value="SKP1/BTB/POZ_sf"/>
</dbReference>
<dbReference type="AlphaFoldDB" id="A0A3B1JMK6"/>
<feature type="domain" description="BACK" evidence="3">
    <location>
        <begin position="78"/>
        <end position="185"/>
    </location>
</feature>
<dbReference type="Gene3D" id="1.25.40.420">
    <property type="match status" value="1"/>
</dbReference>
<proteinExistence type="predicted"/>
<evidence type="ECO:0000313" key="4">
    <source>
        <dbReference type="Ensembl" id="ENSAMXP00000042961.1"/>
    </source>
</evidence>
<dbReference type="SUPFAM" id="SSF54695">
    <property type="entry name" value="POZ domain"/>
    <property type="match status" value="1"/>
</dbReference>
<reference evidence="5" key="2">
    <citation type="journal article" date="2014" name="Nat. Commun.">
        <title>The cavefish genome reveals candidate genes for eye loss.</title>
        <authorList>
            <person name="McGaugh S.E."/>
            <person name="Gross J.B."/>
            <person name="Aken B."/>
            <person name="Blin M."/>
            <person name="Borowsky R."/>
            <person name="Chalopin D."/>
            <person name="Hinaux H."/>
            <person name="Jeffery W.R."/>
            <person name="Keene A."/>
            <person name="Ma L."/>
            <person name="Minx P."/>
            <person name="Murphy D."/>
            <person name="O'Quin K.E."/>
            <person name="Retaux S."/>
            <person name="Rohner N."/>
            <person name="Searle S.M."/>
            <person name="Stahl B.A."/>
            <person name="Tabin C."/>
            <person name="Volff J.N."/>
            <person name="Yoshizawa M."/>
            <person name="Warren W.C."/>
        </authorList>
    </citation>
    <scope>NUCLEOTIDE SEQUENCE [LARGE SCALE GENOMIC DNA]</scope>
    <source>
        <strain evidence="5">female</strain>
    </source>
</reference>
<dbReference type="PANTHER" id="PTHR24412">
    <property type="entry name" value="KELCH PROTEIN"/>
    <property type="match status" value="1"/>
</dbReference>
<reference evidence="4" key="3">
    <citation type="submission" date="2025-08" db="UniProtKB">
        <authorList>
            <consortium name="Ensembl"/>
        </authorList>
    </citation>
    <scope>IDENTIFICATION</scope>
</reference>
<evidence type="ECO:0000259" key="3">
    <source>
        <dbReference type="SMART" id="SM00875"/>
    </source>
</evidence>
<reference evidence="4" key="4">
    <citation type="submission" date="2025-09" db="UniProtKB">
        <authorList>
            <consortium name="Ensembl"/>
        </authorList>
    </citation>
    <scope>IDENTIFICATION</scope>
</reference>
<name>A0A3B1JMK6_ASTMX</name>
<dbReference type="Gene3D" id="3.30.710.10">
    <property type="entry name" value="Potassium Channel Kv1.1, Chain A"/>
    <property type="match status" value="1"/>
</dbReference>
<dbReference type="SMART" id="SM00612">
    <property type="entry name" value="Kelch"/>
    <property type="match status" value="5"/>
</dbReference>
<evidence type="ECO:0000256" key="2">
    <source>
        <dbReference type="ARBA" id="ARBA00022737"/>
    </source>
</evidence>
<keyword evidence="1" id="KW-0880">Kelch repeat</keyword>
<dbReference type="InterPro" id="IPR011705">
    <property type="entry name" value="BACK"/>
</dbReference>
<dbReference type="InterPro" id="IPR000210">
    <property type="entry name" value="BTB/POZ_dom"/>
</dbReference>
<sequence length="402" mass="45458">CNSRFSHLAVNTGQREFTILDVSPDIMELIIEYAYSNKTGITSKNVVDLLIAADKLDIQGLKSLCCSFLEKQLCPENCISIWRFSELYSCHDLYQKAYSYMLLHFEEVIWEPVENFLELTQSQLSDILDNNKLSVTQEERVFEAVMMWIDHAPSSAQSTSQFYSVLDGHLYVLGGSNNEYLNTVKKLNPLTQTWHQVGHMQLPRCFVTVAVLDGLIYAMGGHNGREKLRSVEHYDPKTNQWSFISSLQAVRSDASAAALNGKVKIYICGGYNGRECLFTAECFDPLTNRWSFISRMQTSRSGLGVAALKELLFAVGGCDEFRRLGSVEFYNPKFDQWTTVTLMLEHRSHFGIEVLNDRLFVVGGFNSLSAIASAECYDAVTNEWYCVQNMMLGRSTLKCAAL</sequence>
<dbReference type="STRING" id="7994.ENSAMXP00000042961"/>
<dbReference type="SUPFAM" id="SSF117281">
    <property type="entry name" value="Kelch motif"/>
    <property type="match status" value="1"/>
</dbReference>
<dbReference type="Ensembl" id="ENSAMXT00000057135.1">
    <property type="protein sequence ID" value="ENSAMXP00000042961.1"/>
    <property type="gene ID" value="ENSAMXG00000030856.1"/>
</dbReference>
<protein>
    <submittedName>
        <fullName evidence="4">Kelch like family member 10</fullName>
    </submittedName>
</protein>
<dbReference type="Pfam" id="PF01344">
    <property type="entry name" value="Kelch_1"/>
    <property type="match status" value="5"/>
</dbReference>
<evidence type="ECO:0000313" key="5">
    <source>
        <dbReference type="Proteomes" id="UP000018467"/>
    </source>
</evidence>
<organism evidence="4 5">
    <name type="scientific">Astyanax mexicanus</name>
    <name type="common">Blind cave fish</name>
    <name type="synonym">Astyanax fasciatus mexicanus</name>
    <dbReference type="NCBI Taxonomy" id="7994"/>
    <lineage>
        <taxon>Eukaryota</taxon>
        <taxon>Metazoa</taxon>
        <taxon>Chordata</taxon>
        <taxon>Craniata</taxon>
        <taxon>Vertebrata</taxon>
        <taxon>Euteleostomi</taxon>
        <taxon>Actinopterygii</taxon>
        <taxon>Neopterygii</taxon>
        <taxon>Teleostei</taxon>
        <taxon>Ostariophysi</taxon>
        <taxon>Characiformes</taxon>
        <taxon>Characoidei</taxon>
        <taxon>Acestrorhamphidae</taxon>
        <taxon>Acestrorhamphinae</taxon>
        <taxon>Astyanax</taxon>
    </lineage>
</organism>
<reference evidence="5" key="1">
    <citation type="submission" date="2013-03" db="EMBL/GenBank/DDBJ databases">
        <authorList>
            <person name="Jeffery W."/>
            <person name="Warren W."/>
            <person name="Wilson R.K."/>
        </authorList>
    </citation>
    <scope>NUCLEOTIDE SEQUENCE</scope>
    <source>
        <strain evidence="5">female</strain>
    </source>
</reference>
<dbReference type="InParanoid" id="A0A3B1JMK6"/>